<keyword evidence="2" id="KW-0548">Nucleotidyltransferase</keyword>
<feature type="compositionally biased region" description="Acidic residues" evidence="1">
    <location>
        <begin position="300"/>
        <end position="314"/>
    </location>
</feature>
<comment type="caution">
    <text evidence="2">The sequence shown here is derived from an EMBL/GenBank/DDBJ whole genome shotgun (WGS) entry which is preliminary data.</text>
</comment>
<feature type="region of interest" description="Disordered" evidence="1">
    <location>
        <begin position="669"/>
        <end position="688"/>
    </location>
</feature>
<name>A0A225VHR4_9STRA</name>
<dbReference type="OrthoDB" id="128646at2759"/>
<feature type="compositionally biased region" description="Basic and acidic residues" evidence="1">
    <location>
        <begin position="92"/>
        <end position="113"/>
    </location>
</feature>
<gene>
    <name evidence="2" type="ORF">PHMEG_00024121</name>
</gene>
<keyword evidence="2" id="KW-0808">Transferase</keyword>
<feature type="compositionally biased region" description="Low complexity" evidence="1">
    <location>
        <begin position="669"/>
        <end position="678"/>
    </location>
</feature>
<reference evidence="3" key="1">
    <citation type="submission" date="2017-03" db="EMBL/GenBank/DDBJ databases">
        <title>Phytopthora megakarya and P. palmivora, two closely related causual agents of cacao black pod achieved similar genome size and gene model numbers by different mechanisms.</title>
        <authorList>
            <person name="Ali S."/>
            <person name="Shao J."/>
            <person name="Larry D.J."/>
            <person name="Kronmiller B."/>
            <person name="Shen D."/>
            <person name="Strem M.D."/>
            <person name="Melnick R.L."/>
            <person name="Guiltinan M.J."/>
            <person name="Tyler B.M."/>
            <person name="Meinhardt L.W."/>
            <person name="Bailey B.A."/>
        </authorList>
    </citation>
    <scope>NUCLEOTIDE SEQUENCE [LARGE SCALE GENOMIC DNA]</scope>
    <source>
        <strain evidence="3">zdho120</strain>
    </source>
</reference>
<keyword evidence="3" id="KW-1185">Reference proteome</keyword>
<keyword evidence="2" id="KW-0695">RNA-directed DNA polymerase</keyword>
<feature type="compositionally biased region" description="Polar residues" evidence="1">
    <location>
        <begin position="115"/>
        <end position="124"/>
    </location>
</feature>
<dbReference type="Gene3D" id="2.40.70.10">
    <property type="entry name" value="Acid Proteases"/>
    <property type="match status" value="1"/>
</dbReference>
<sequence length="1008" mass="112894">MQVQTQWQQQDQLQKLQLRNEQQIERCLKQQQYGLLENMQALADRLFQLESLKPQTSEYEQRPKPSSQYSMSEHSEALRSSSPKQETSISRVHFEESLEHEKQRMQREFDDKLGQQAQSADAGQKNWLTNTQNALEEREQMLNSQWYNFKQQFKKREEERKLETEVMATGMQNQMLTVLQAALSQITPNLATGMQSESSSSPDPATMNPVRAVAVKNSQTPIVGSSPTVASVQQSEIKCETLPVKRAARKESSSTSQTPPTARQTETQGARKSAARMEEATSLSSKRSQPKKAKKKSDPPPDDPDDPEPSDSDNDVGRGGSSNSSDAEGLSSEEEDIGMTTTTIRPMEQLYGIVDSLLVTLTWRSLTKKCPGITESIGGSDSRIWHRKDPGQIRYKLVRLGAECHSDPGLVYAVTQIYASRLGTNVTQIQEAVYWYYRLLLRKMINHETPLQFFYRLNAAAVKAEVKFKSSSSYSFRYSINSKEPVGAGRPTGNAVTRVYNGHAVLRTADPSERESHCRVPGDMPNLVILKFKSMTKREDSLRVLVDSDASNNFVRQQCLSLLDFEEEHVPRSQLEVRLATGAILKRVIRARFSYKHRMFVEELLVLDLGMPWFARHDPIIDWEKRMVVRFGRRSATESDGPVSAADTPKDASELPIKTVATTAVSSRSARGARAVTTPGVVDRKGVSGQGLDTAKKFSAVRRRGDDNASTPGVDATSCVDGCNRPALKLACCRAAGLHEAGRDQAGLDETCPQIQEHAGDRPQTGMSAGGIKKHSSMAGPGRKASESGIHKKKRRRKHNTLRKSRSRTEILQDPRADSTLNVLTRACAGYQYKKVKLENPPNDTSELTLLPVMSWKRFAKDLYDGCIEQLCILSNREKMTSEAEELSQLFAGSATESEDTLSAKTKKEHFEEQTEILREHKDVLPDEIPAELPQDKGIQHDIDLVPGTKYCVTREWSLPRKQVKAIDDFFESRRKDKCGNQSPRTAHQRSVSRSHMVLGASFTRTIS</sequence>
<dbReference type="Proteomes" id="UP000198211">
    <property type="component" value="Unassembled WGS sequence"/>
</dbReference>
<feature type="compositionally biased region" description="Polar residues" evidence="1">
    <location>
        <begin position="253"/>
        <end position="270"/>
    </location>
</feature>
<evidence type="ECO:0000256" key="1">
    <source>
        <dbReference type="SAM" id="MobiDB-lite"/>
    </source>
</evidence>
<feature type="compositionally biased region" description="Polar residues" evidence="1">
    <location>
        <begin position="54"/>
        <end position="90"/>
    </location>
</feature>
<feature type="region of interest" description="Disordered" evidence="1">
    <location>
        <begin position="757"/>
        <end position="811"/>
    </location>
</feature>
<dbReference type="InterPro" id="IPR021109">
    <property type="entry name" value="Peptidase_aspartic_dom_sf"/>
</dbReference>
<dbReference type="GO" id="GO:0003964">
    <property type="term" value="F:RNA-directed DNA polymerase activity"/>
    <property type="evidence" value="ECO:0007669"/>
    <property type="project" value="UniProtKB-KW"/>
</dbReference>
<evidence type="ECO:0000313" key="3">
    <source>
        <dbReference type="Proteomes" id="UP000198211"/>
    </source>
</evidence>
<dbReference type="CDD" id="cd00303">
    <property type="entry name" value="retropepsin_like"/>
    <property type="match status" value="1"/>
</dbReference>
<organism evidence="2 3">
    <name type="scientific">Phytophthora megakarya</name>
    <dbReference type="NCBI Taxonomy" id="4795"/>
    <lineage>
        <taxon>Eukaryota</taxon>
        <taxon>Sar</taxon>
        <taxon>Stramenopiles</taxon>
        <taxon>Oomycota</taxon>
        <taxon>Peronosporomycetes</taxon>
        <taxon>Peronosporales</taxon>
        <taxon>Peronosporaceae</taxon>
        <taxon>Phytophthora</taxon>
    </lineage>
</organism>
<accession>A0A225VHR4</accession>
<feature type="region of interest" description="Disordered" evidence="1">
    <location>
        <begin position="242"/>
        <end position="335"/>
    </location>
</feature>
<evidence type="ECO:0000313" key="2">
    <source>
        <dbReference type="EMBL" id="OWZ04050.1"/>
    </source>
</evidence>
<protein>
    <submittedName>
        <fullName evidence="2">Reverse transcriptase</fullName>
    </submittedName>
</protein>
<proteinExistence type="predicted"/>
<dbReference type="AlphaFoldDB" id="A0A225VHR4"/>
<dbReference type="EMBL" id="NBNE01005177">
    <property type="protein sequence ID" value="OWZ04050.1"/>
    <property type="molecule type" value="Genomic_DNA"/>
</dbReference>
<feature type="compositionally biased region" description="Basic residues" evidence="1">
    <location>
        <begin position="791"/>
        <end position="806"/>
    </location>
</feature>
<feature type="region of interest" description="Disordered" evidence="1">
    <location>
        <begin position="54"/>
        <end position="124"/>
    </location>
</feature>